<reference evidence="4" key="1">
    <citation type="submission" date="2024-05" db="EMBL/GenBank/DDBJ databases">
        <authorList>
            <person name="Jung D.-H."/>
        </authorList>
    </citation>
    <scope>NUCLEOTIDE SEQUENCE</scope>
    <source>
        <strain evidence="4">JA-25</strain>
    </source>
</reference>
<dbReference type="PANTHER" id="PTHR34580:SF3">
    <property type="entry name" value="PROTEIN PAFB"/>
    <property type="match status" value="1"/>
</dbReference>
<evidence type="ECO:0000313" key="4">
    <source>
        <dbReference type="EMBL" id="NID10788.1"/>
    </source>
</evidence>
<dbReference type="PANTHER" id="PTHR34580">
    <property type="match status" value="1"/>
</dbReference>
<dbReference type="RefSeq" id="WP_166692007.1">
    <property type="nucleotide sequence ID" value="NZ_WAEL01000004.1"/>
</dbReference>
<dbReference type="PIRSF" id="PIRSF016838">
    <property type="entry name" value="PafC"/>
    <property type="match status" value="1"/>
</dbReference>
<keyword evidence="2" id="KW-0804">Transcription</keyword>
<dbReference type="InterPro" id="IPR028349">
    <property type="entry name" value="PafC-like"/>
</dbReference>
<feature type="domain" description="HTH deoR-type" evidence="3">
    <location>
        <begin position="3"/>
        <end position="58"/>
    </location>
</feature>
<dbReference type="Pfam" id="PF13280">
    <property type="entry name" value="WYL"/>
    <property type="match status" value="1"/>
</dbReference>
<dbReference type="InterPro" id="IPR026881">
    <property type="entry name" value="WYL_dom"/>
</dbReference>
<keyword evidence="1" id="KW-0805">Transcription regulation</keyword>
<dbReference type="PROSITE" id="PS52050">
    <property type="entry name" value="WYL"/>
    <property type="match status" value="1"/>
</dbReference>
<dbReference type="InterPro" id="IPR001034">
    <property type="entry name" value="DeoR_HTH"/>
</dbReference>
<dbReference type="Pfam" id="PF08279">
    <property type="entry name" value="HTH_11"/>
    <property type="match status" value="1"/>
</dbReference>
<comment type="caution">
    <text evidence="4">The sequence shown here is derived from an EMBL/GenBank/DDBJ whole genome shotgun (WGS) entry which is preliminary data.</text>
</comment>
<dbReference type="PROSITE" id="PS51000">
    <property type="entry name" value="HTH_DEOR_2"/>
    <property type="match status" value="1"/>
</dbReference>
<evidence type="ECO:0000256" key="1">
    <source>
        <dbReference type="ARBA" id="ARBA00023015"/>
    </source>
</evidence>
<dbReference type="Proteomes" id="UP000606008">
    <property type="component" value="Unassembled WGS sequence"/>
</dbReference>
<evidence type="ECO:0000313" key="5">
    <source>
        <dbReference type="Proteomes" id="UP000606008"/>
    </source>
</evidence>
<dbReference type="InterPro" id="IPR036390">
    <property type="entry name" value="WH_DNA-bd_sf"/>
</dbReference>
<protein>
    <submittedName>
        <fullName evidence="4">YafY family transcriptional regulator</fullName>
    </submittedName>
</protein>
<organism evidence="4 5">
    <name type="scientific">Fibrivirga algicola</name>
    <dbReference type="NCBI Taxonomy" id="2950420"/>
    <lineage>
        <taxon>Bacteria</taxon>
        <taxon>Pseudomonadati</taxon>
        <taxon>Bacteroidota</taxon>
        <taxon>Cytophagia</taxon>
        <taxon>Cytophagales</taxon>
        <taxon>Spirosomataceae</taxon>
        <taxon>Fibrivirga</taxon>
    </lineage>
</organism>
<gene>
    <name evidence="4" type="ORF">F7231_11470</name>
</gene>
<proteinExistence type="predicted"/>
<dbReference type="InterPro" id="IPR036388">
    <property type="entry name" value="WH-like_DNA-bd_sf"/>
</dbReference>
<evidence type="ECO:0000256" key="2">
    <source>
        <dbReference type="ARBA" id="ARBA00023163"/>
    </source>
</evidence>
<name>A0ABX0QJG5_9BACT</name>
<dbReference type="Gene3D" id="1.10.10.10">
    <property type="entry name" value="Winged helix-like DNA-binding domain superfamily/Winged helix DNA-binding domain"/>
    <property type="match status" value="1"/>
</dbReference>
<keyword evidence="5" id="KW-1185">Reference proteome</keyword>
<dbReference type="SUPFAM" id="SSF46785">
    <property type="entry name" value="Winged helix' DNA-binding domain"/>
    <property type="match status" value="1"/>
</dbReference>
<evidence type="ECO:0000259" key="3">
    <source>
        <dbReference type="PROSITE" id="PS51000"/>
    </source>
</evidence>
<accession>A0ABX0QJG5</accession>
<dbReference type="InterPro" id="IPR013196">
    <property type="entry name" value="HTH_11"/>
</dbReference>
<dbReference type="EMBL" id="WAEL01000004">
    <property type="protein sequence ID" value="NID10788.1"/>
    <property type="molecule type" value="Genomic_DNA"/>
</dbReference>
<sequence>MNRIDRLTAILIHLQSKRLVRAQDLADRFRISLRTVYRDIRALEEAGVPIGAEAGVGYFLDGYHLPPVMFTNAEASALVFGAKLVERMADMSLREPFDSALYKVKSVLKRAEKDHLDQLEPLIGISDYPRPTPFSDQLLDQLQSACVQQQVLLLDYQAPYEEQTTTREVEPIGLYYYSTGWHLITFCRLRQDYRDFRTDRIRQLKVTGQLFSRQSLLSLHDYLNRFKQTRALTEAIVWFDKRAARFTHQQRYAYGFMSEEAQGARVKMLFLTQHPEGLARWLMMFASSVSIEQPDSLKAMILNFADELKAHYTAAQPLLT</sequence>
<dbReference type="InterPro" id="IPR051534">
    <property type="entry name" value="CBASS_pafABC_assoc_protein"/>
</dbReference>